<dbReference type="SUPFAM" id="SSF53335">
    <property type="entry name" value="S-adenosyl-L-methionine-dependent methyltransferases"/>
    <property type="match status" value="1"/>
</dbReference>
<dbReference type="HOGENOM" id="CLU_1118421_0_0_3"/>
<accession>B7JZJ3</accession>
<name>B7JZJ3_RIPO1</name>
<gene>
    <name evidence="2" type="ordered locus">PCC8801_0046</name>
</gene>
<dbReference type="InterPro" id="IPR052514">
    <property type="entry name" value="SAM-dependent_MTase"/>
</dbReference>
<dbReference type="Gene3D" id="3.40.50.150">
    <property type="entry name" value="Vaccinia Virus protein VP39"/>
    <property type="match status" value="1"/>
</dbReference>
<keyword evidence="3" id="KW-1185">Reference proteome</keyword>
<dbReference type="InterPro" id="IPR006342">
    <property type="entry name" value="FkbM_mtfrase"/>
</dbReference>
<feature type="domain" description="Methyltransferase FkbM" evidence="1">
    <location>
        <begin position="22"/>
        <end position="181"/>
    </location>
</feature>
<dbReference type="eggNOG" id="COG1215">
    <property type="taxonomic scope" value="Bacteria"/>
</dbReference>
<dbReference type="KEGG" id="cyp:PCC8801_0046"/>
<dbReference type="NCBIfam" id="TIGR01444">
    <property type="entry name" value="fkbM_fam"/>
    <property type="match status" value="1"/>
</dbReference>
<dbReference type="PANTHER" id="PTHR34203:SF15">
    <property type="entry name" value="SLL1173 PROTEIN"/>
    <property type="match status" value="1"/>
</dbReference>
<dbReference type="InterPro" id="IPR029063">
    <property type="entry name" value="SAM-dependent_MTases_sf"/>
</dbReference>
<evidence type="ECO:0000313" key="2">
    <source>
        <dbReference type="EMBL" id="ACK64153.1"/>
    </source>
</evidence>
<keyword evidence="2" id="KW-0808">Transferase</keyword>
<reference evidence="3" key="1">
    <citation type="journal article" date="2011" name="MBio">
        <title>Novel metabolic attributes of the genus Cyanothece, comprising a group of unicellular nitrogen-fixing Cyanobacteria.</title>
        <authorList>
            <person name="Bandyopadhyay A."/>
            <person name="Elvitigala T."/>
            <person name="Welsh E."/>
            <person name="Stockel J."/>
            <person name="Liberton M."/>
            <person name="Min H."/>
            <person name="Sherman L.A."/>
            <person name="Pakrasi H.B."/>
        </authorList>
    </citation>
    <scope>NUCLEOTIDE SEQUENCE [LARGE SCALE GENOMIC DNA]</scope>
    <source>
        <strain evidence="3">PCC 8801</strain>
    </source>
</reference>
<protein>
    <submittedName>
        <fullName evidence="2">Methyltransferase FkbM family</fullName>
    </submittedName>
</protein>
<organism evidence="2 3">
    <name type="scientific">Rippkaea orientalis (strain PCC 8801 / RF-1)</name>
    <name type="common">Cyanothece sp. (strain PCC 8801)</name>
    <dbReference type="NCBI Taxonomy" id="41431"/>
    <lineage>
        <taxon>Bacteria</taxon>
        <taxon>Bacillati</taxon>
        <taxon>Cyanobacteriota</taxon>
        <taxon>Cyanophyceae</taxon>
        <taxon>Oscillatoriophycideae</taxon>
        <taxon>Chroococcales</taxon>
        <taxon>Aphanothecaceae</taxon>
        <taxon>Rippkaea</taxon>
        <taxon>Rippkaea orientalis</taxon>
    </lineage>
</organism>
<evidence type="ECO:0000259" key="1">
    <source>
        <dbReference type="Pfam" id="PF05050"/>
    </source>
</evidence>
<sequence>MFSEEKLLAAYPFVATKAFLVDVGAHQGTVSAIFAQKGWQVLAFEPEAKNREVFQQKLAQFKQVDCIAKAVSDVTGNKVPFYVSNEHYGIHALKPWHDTHQLAYEVETIRLDDVLTEKAIPSVTLLKIDIEGADFLALKGFDFKKYRPELVMIEFMDERTQPNFNYTHHDVVTYMKERGYITFVSEWEPIKEYGREGIKTPPHTWKQCIPYNVGHQPAWGNLIFVPEQDHQKFQATLDSYLKELKKIQKAQQISRLRQNLKQIPGIKILYNLIKSKQS</sequence>
<proteinExistence type="predicted"/>
<dbReference type="PANTHER" id="PTHR34203">
    <property type="entry name" value="METHYLTRANSFERASE, FKBM FAMILY PROTEIN"/>
    <property type="match status" value="1"/>
</dbReference>
<dbReference type="GO" id="GO:0008168">
    <property type="term" value="F:methyltransferase activity"/>
    <property type="evidence" value="ECO:0007669"/>
    <property type="project" value="UniProtKB-KW"/>
</dbReference>
<dbReference type="Proteomes" id="UP000008204">
    <property type="component" value="Chromosome"/>
</dbReference>
<evidence type="ECO:0000313" key="3">
    <source>
        <dbReference type="Proteomes" id="UP000008204"/>
    </source>
</evidence>
<dbReference type="AlphaFoldDB" id="B7JZJ3"/>
<keyword evidence="2" id="KW-0489">Methyltransferase</keyword>
<dbReference type="OrthoDB" id="574299at2"/>
<dbReference type="EMBL" id="CP001287">
    <property type="protein sequence ID" value="ACK64153.1"/>
    <property type="molecule type" value="Genomic_DNA"/>
</dbReference>
<dbReference type="GO" id="GO:0032259">
    <property type="term" value="P:methylation"/>
    <property type="evidence" value="ECO:0007669"/>
    <property type="project" value="UniProtKB-KW"/>
</dbReference>
<dbReference type="STRING" id="41431.PCC8801_0046"/>
<dbReference type="RefSeq" id="WP_012593430.1">
    <property type="nucleotide sequence ID" value="NC_011726.1"/>
</dbReference>
<dbReference type="Pfam" id="PF05050">
    <property type="entry name" value="Methyltransf_21"/>
    <property type="match status" value="1"/>
</dbReference>